<gene>
    <name evidence="1" type="ORF">ACK4CT_06365</name>
</gene>
<dbReference type="RefSeq" id="WP_409542747.1">
    <property type="nucleotide sequence ID" value="NZ_JBKBDD010000002.1"/>
</dbReference>
<name>A0ABW9L885_9MYCO</name>
<dbReference type="EMBL" id="JBKBDD010000002">
    <property type="protein sequence ID" value="MFN6542801.1"/>
    <property type="molecule type" value="Genomic_DNA"/>
</dbReference>
<evidence type="ECO:0000313" key="2">
    <source>
        <dbReference type="Proteomes" id="UP001635816"/>
    </source>
</evidence>
<comment type="caution">
    <text evidence="1">The sequence shown here is derived from an EMBL/GenBank/DDBJ whole genome shotgun (WGS) entry which is preliminary data.</text>
</comment>
<keyword evidence="2" id="KW-1185">Reference proteome</keyword>
<dbReference type="Proteomes" id="UP001635816">
    <property type="component" value="Unassembled WGS sequence"/>
</dbReference>
<evidence type="ECO:0000313" key="1">
    <source>
        <dbReference type="EMBL" id="MFN6542801.1"/>
    </source>
</evidence>
<reference evidence="1 2" key="1">
    <citation type="submission" date="2024-12" db="EMBL/GenBank/DDBJ databases">
        <title>The coexistence of Mycolicibacterium septicum and Mycolicibacterium nivoides in clinical samples.</title>
        <authorList>
            <person name="Wang C."/>
            <person name="Feng Y."/>
            <person name="Zong Z."/>
        </authorList>
    </citation>
    <scope>NUCLEOTIDE SEQUENCE [LARGE SCALE GENOMIC DNA]</scope>
    <source>
        <strain evidence="1 2">120309</strain>
    </source>
</reference>
<organism evidence="1 2">
    <name type="scientific">Mycolicibacterium nivoides</name>
    <dbReference type="NCBI Taxonomy" id="2487344"/>
    <lineage>
        <taxon>Bacteria</taxon>
        <taxon>Bacillati</taxon>
        <taxon>Actinomycetota</taxon>
        <taxon>Actinomycetes</taxon>
        <taxon>Mycobacteriales</taxon>
        <taxon>Mycobacteriaceae</taxon>
        <taxon>Mycolicibacterium</taxon>
    </lineage>
</organism>
<accession>A0ABW9L885</accession>
<sequence length="69" mass="7388">MNEDEIPAAELNAVAVFPHGNVYAFALMDRDGNLTAYHLSQGKLQQVFMVIGEALQPGLLASLGFNTAP</sequence>
<protein>
    <submittedName>
        <fullName evidence="1">Uncharacterized protein</fullName>
    </submittedName>
</protein>
<proteinExistence type="predicted"/>